<evidence type="ECO:0000313" key="2">
    <source>
        <dbReference type="Proteomes" id="UP000789525"/>
    </source>
</evidence>
<proteinExistence type="predicted"/>
<gene>
    <name evidence="1" type="ORF">ACOLOM_LOCUS12707</name>
</gene>
<accession>A0ACA9QFV8</accession>
<comment type="caution">
    <text evidence="1">The sequence shown here is derived from an EMBL/GenBank/DDBJ whole genome shotgun (WGS) entry which is preliminary data.</text>
</comment>
<name>A0ACA9QFV8_9GLOM</name>
<reference evidence="1" key="1">
    <citation type="submission" date="2021-06" db="EMBL/GenBank/DDBJ databases">
        <authorList>
            <person name="Kallberg Y."/>
            <person name="Tangrot J."/>
            <person name="Rosling A."/>
        </authorList>
    </citation>
    <scope>NUCLEOTIDE SEQUENCE</scope>
    <source>
        <strain evidence="1">CL356</strain>
    </source>
</reference>
<keyword evidence="2" id="KW-1185">Reference proteome</keyword>
<evidence type="ECO:0000313" key="1">
    <source>
        <dbReference type="EMBL" id="CAG8751255.1"/>
    </source>
</evidence>
<dbReference type="Proteomes" id="UP000789525">
    <property type="component" value="Unassembled WGS sequence"/>
</dbReference>
<protein>
    <submittedName>
        <fullName evidence="1">16247_t:CDS:1</fullName>
    </submittedName>
</protein>
<feature type="non-terminal residue" evidence="1">
    <location>
        <position position="1"/>
    </location>
</feature>
<dbReference type="EMBL" id="CAJVPT010053329">
    <property type="protein sequence ID" value="CAG8751255.1"/>
    <property type="molecule type" value="Genomic_DNA"/>
</dbReference>
<organism evidence="1 2">
    <name type="scientific">Acaulospora colombiana</name>
    <dbReference type="NCBI Taxonomy" id="27376"/>
    <lineage>
        <taxon>Eukaryota</taxon>
        <taxon>Fungi</taxon>
        <taxon>Fungi incertae sedis</taxon>
        <taxon>Mucoromycota</taxon>
        <taxon>Glomeromycotina</taxon>
        <taxon>Glomeromycetes</taxon>
        <taxon>Diversisporales</taxon>
        <taxon>Acaulosporaceae</taxon>
        <taxon>Acaulospora</taxon>
    </lineage>
</organism>
<sequence length="61" mass="6827">AEQAISGSDGMVVLDLSRLKHGNVLRSKEFDSLLHDLDAFSIDEARRWIRGSSKSSRHSPF</sequence>